<keyword evidence="4" id="KW-1185">Reference proteome</keyword>
<dbReference type="EMBL" id="FNYA01000012">
    <property type="protein sequence ID" value="SEJ36471.1"/>
    <property type="molecule type" value="Genomic_DNA"/>
</dbReference>
<dbReference type="STRING" id="402734.SAMN05660918_0137"/>
<accession>A0A1H6Y5F2</accession>
<feature type="chain" id="PRO_5011679884" description="PKD-like domain-containing protein" evidence="1">
    <location>
        <begin position="19"/>
        <end position="1502"/>
    </location>
</feature>
<gene>
    <name evidence="3" type="ORF">SAMN05660918_0137</name>
</gene>
<proteinExistence type="predicted"/>
<dbReference type="RefSeq" id="WP_394332817.1">
    <property type="nucleotide sequence ID" value="NZ_FNYA01000012.1"/>
</dbReference>
<sequence length="1502" mass="153996">MKLLKFYILFLFTTFAFAQTPNDCVNAITICGNGSFSSNATGAGVQEVAGCSGFEHNSIWLKINIVNGGTLGFNLTPNDPSPVVDYDFWVYGPNKPCNALGSPIRCCTTNPLLAGVSTVTGMAVAPLSTTAGPGANGNGFVRWLDVLPGQSYYIAIDRPVGDGGFQIQWTGSAMNGSGAFATPPTANSLGEIRSCSNNPNVGIFDFNSLKSQINSDLINNTISFHLTSADATDGINPLPGIYGNTSNPQTIYARVKNNFSGCFSITSFQLKVYQVPNGTISTTTPTICANSNGTVTFNGTPNAIIEYNINNGTTQTATLDGSGVFQITSPLTFTTIYKFISIKIVDSANATLCSSTINSTATITISSPAAPTISNVGNICSDGIQTLTFNGLANASINYTINGGSNQTVVLDSSGQQQVNLTGLAPGNYTVLISSITEPNAPNCTTDVNITSTFTVQDALFADIAVSSSVVCSGTSATVTFTGTPNTTVTYNVNGGSNQTITLNNSGTFSLTTSALLTDQTYQLVNVFTLAPNCSKPETDSATITVITQPSVTSFTGTTTICSGSSTNLNFVGTPNATVTYFDGSANQTTFLDSTGNRIVSVSPTTLTTYSLVSISIASSPVCSSSASGNVTITVNNAPNAGIDGSLDVCETSTTTIDLFGLISGEQAGGTWTRTGTGGVFDPVAGTFTPAVGATNSTFTYTIAGTFPCVNDSSVATININAQPNAGTDSGALVFCETDTNLINLFGLITGEQAGGTWTRTLGTGGTFDAAAGTFALTVGVTNSSFTYTILGTAPCTDVSSVVSVNIAQQSVAGTDGVVSVCEANTTAIDLFNIISGEQSGGTWTRTSGTGGIFNAAAGKFTPAIGATNSTFKYTLTGPYPCADSSSVATINFVAQPNAGSDGTTAICDNNTTPINLFSLITGEQAGGTWTRTGGIGGVFDPTTGTFTPAVGANSSTFAYTLVATAPCVSDTSEASVTISPISTNISISGGTTICSGGSASLTVTATPGTVITWNGTPSSFTIGLSGSNVIPVSPSINTTYTLTSANLNGCVIPIVAGPTTTTTVNVSATPQFITQIPDITICNGGTLNIASQLTSTVTGATFVWSASTYNVNTIEASSGTIIHNGNQSNIDLIVNLIDPYVGGNVTIQVRPEIGNCSGTPQEIVITVKPIPAILPNQTVADKPVICNNESVRITALSNPVATSYNWQVNAATTNGVQIVGGATGGTSTTGILNLQLALTNPLVGGTISFNFTPSNGTCTGATEFNAVTITVNPIPGTPIGLPVDEICSGETTNLTISSFPNITGTTLVWTVVDYSTGITGFTNGSAPAPFTISDLLVNGSDVQGYVKYSVTSKLGDCNGGTTEYTVLVNPLPKPNLLDGHICVNQDTGVTYQGFVLDTQLSNPDFTYDWYMLNTATNTYDVLASTNGPTHEVTLPGTYQVIVTNTITGCKAAADQAIVTTVYPATDFTYVVTEAFTDNATITVTVNPVGTGNLIYSLDGGA</sequence>
<evidence type="ECO:0000313" key="3">
    <source>
        <dbReference type="EMBL" id="SEJ36471.1"/>
    </source>
</evidence>
<keyword evidence="1" id="KW-0732">Signal</keyword>
<organism evidence="3 4">
    <name type="scientific">Flavobacterium terrigena</name>
    <dbReference type="NCBI Taxonomy" id="402734"/>
    <lineage>
        <taxon>Bacteria</taxon>
        <taxon>Pseudomonadati</taxon>
        <taxon>Bacteroidota</taxon>
        <taxon>Flavobacteriia</taxon>
        <taxon>Flavobacteriales</taxon>
        <taxon>Flavobacteriaceae</taxon>
        <taxon>Flavobacterium</taxon>
    </lineage>
</organism>
<evidence type="ECO:0000256" key="1">
    <source>
        <dbReference type="SAM" id="SignalP"/>
    </source>
</evidence>
<feature type="non-terminal residue" evidence="3">
    <location>
        <position position="1502"/>
    </location>
</feature>
<name>A0A1H6Y5F2_9FLAO</name>
<dbReference type="InterPro" id="IPR045828">
    <property type="entry name" value="PKD_Bacteroidetes"/>
</dbReference>
<protein>
    <recommendedName>
        <fullName evidence="2">PKD-like domain-containing protein</fullName>
    </recommendedName>
</protein>
<reference evidence="4" key="1">
    <citation type="submission" date="2016-10" db="EMBL/GenBank/DDBJ databases">
        <authorList>
            <person name="Varghese N."/>
            <person name="Submissions S."/>
        </authorList>
    </citation>
    <scope>NUCLEOTIDE SEQUENCE [LARGE SCALE GENOMIC DNA]</scope>
    <source>
        <strain evidence="4">DSM 17934</strain>
    </source>
</reference>
<dbReference type="Proteomes" id="UP000199702">
    <property type="component" value="Unassembled WGS sequence"/>
</dbReference>
<evidence type="ECO:0000259" key="2">
    <source>
        <dbReference type="Pfam" id="PF19406"/>
    </source>
</evidence>
<dbReference type="Pfam" id="PF19406">
    <property type="entry name" value="PKD_5"/>
    <property type="match status" value="2"/>
</dbReference>
<feature type="signal peptide" evidence="1">
    <location>
        <begin position="1"/>
        <end position="18"/>
    </location>
</feature>
<feature type="domain" description="PKD-like" evidence="2">
    <location>
        <begin position="1285"/>
        <end position="1373"/>
    </location>
</feature>
<evidence type="ECO:0000313" key="4">
    <source>
        <dbReference type="Proteomes" id="UP000199702"/>
    </source>
</evidence>
<feature type="domain" description="PKD-like" evidence="2">
    <location>
        <begin position="1081"/>
        <end position="1172"/>
    </location>
</feature>